<dbReference type="Proteomes" id="UP000792063">
    <property type="component" value="Unassembled WGS sequence"/>
</dbReference>
<accession>A0A3R7G679</accession>
<dbReference type="Proteomes" id="UP000785171">
    <property type="component" value="Unassembled WGS sequence"/>
</dbReference>
<evidence type="ECO:0000313" key="2">
    <source>
        <dbReference type="EMBL" id="KAG2524556.1"/>
    </source>
</evidence>
<dbReference type="Proteomes" id="UP000285624">
    <property type="component" value="Unassembled WGS sequence"/>
</dbReference>
<gene>
    <name evidence="3" type="ORF">BBI17_002314</name>
    <name evidence="4" type="ORF">BBO99_00004244</name>
    <name evidence="1" type="ORF">JM16_005587</name>
    <name evidence="2" type="ORF">JM18_005323</name>
</gene>
<organism evidence="3 6">
    <name type="scientific">Phytophthora kernoviae</name>
    <dbReference type="NCBI Taxonomy" id="325452"/>
    <lineage>
        <taxon>Eukaryota</taxon>
        <taxon>Sar</taxon>
        <taxon>Stramenopiles</taxon>
        <taxon>Oomycota</taxon>
        <taxon>Peronosporomycetes</taxon>
        <taxon>Peronosporales</taxon>
        <taxon>Peronosporaceae</taxon>
        <taxon>Phytophthora</taxon>
    </lineage>
</organism>
<protein>
    <submittedName>
        <fullName evidence="3">Uncharacterized protein</fullName>
    </submittedName>
</protein>
<dbReference type="EMBL" id="MAYM02000507">
    <property type="protein sequence ID" value="RLN37997.1"/>
    <property type="molecule type" value="Genomic_DNA"/>
</dbReference>
<keyword evidence="5" id="KW-1185">Reference proteome</keyword>
<evidence type="ECO:0000313" key="1">
    <source>
        <dbReference type="EMBL" id="KAG2522944.1"/>
    </source>
</evidence>
<sequence length="179" mass="20339">MVSGVIHGMVDLMEVRAAFGEGDLRVIGLEEYVKLSKLVILCGGRKQDEVLRIYQLDCRAFMRLGSRGTSEEALSILPEQLDPRHMQAYVPLHQVVEKKILPGRFRTNAMQLEDVGEDNLIATKDQEIARLKAEIAEMKATHFQELREKELAMAQLHKEFSGELFKARCEIGKLKSGEW</sequence>
<reference evidence="5 6" key="2">
    <citation type="submission" date="2018-07" db="EMBL/GenBank/DDBJ databases">
        <title>Genome sequencing of oomycete isolates from Chile give support for New Zealand origin for Phytophthora kernoviae and make available the first Nothophytophthora sp. genome.</title>
        <authorList>
            <person name="Studholme D.J."/>
            <person name="Sanfuentes E."/>
            <person name="Panda P."/>
            <person name="Hill R."/>
            <person name="Sambles C."/>
            <person name="Grant M."/>
            <person name="Williams N.M."/>
            <person name="Mcdougal R.L."/>
        </authorList>
    </citation>
    <scope>NUCLEOTIDE SEQUENCE [LARGE SCALE GENOMIC DNA]</scope>
    <source>
        <strain evidence="3">Chile2</strain>
        <strain evidence="4">Chile4</strain>
    </source>
</reference>
<evidence type="ECO:0000313" key="5">
    <source>
        <dbReference type="Proteomes" id="UP000285624"/>
    </source>
</evidence>
<dbReference type="Proteomes" id="UP000285883">
    <property type="component" value="Unassembled WGS sequence"/>
</dbReference>
<dbReference type="EMBL" id="JPWU03000151">
    <property type="protein sequence ID" value="KAG2524556.1"/>
    <property type="molecule type" value="Genomic_DNA"/>
</dbReference>
<proteinExistence type="predicted"/>
<evidence type="ECO:0000313" key="4">
    <source>
        <dbReference type="EMBL" id="RLN80783.1"/>
    </source>
</evidence>
<reference evidence="1" key="3">
    <citation type="submission" date="2020-06" db="EMBL/GenBank/DDBJ databases">
        <authorList>
            <person name="Studholme D.J."/>
        </authorList>
    </citation>
    <scope>NUCLEOTIDE SEQUENCE</scope>
    <source>
        <strain evidence="1">NZFS 2646</strain>
        <strain evidence="2">NZFS 3630</strain>
    </source>
</reference>
<evidence type="ECO:0000313" key="6">
    <source>
        <dbReference type="Proteomes" id="UP000285883"/>
    </source>
</evidence>
<dbReference type="AlphaFoldDB" id="A0A3R7G679"/>
<name>A0A3R7G679_9STRA</name>
<evidence type="ECO:0000313" key="3">
    <source>
        <dbReference type="EMBL" id="RLN37997.1"/>
    </source>
</evidence>
<reference evidence="1" key="1">
    <citation type="journal article" date="2015" name="Genom Data">
        <title>Genome sequences of six Phytophthora species associated with forests in New Zealand.</title>
        <authorList>
            <person name="Studholme D.J."/>
            <person name="McDougal R.L."/>
            <person name="Sambles C."/>
            <person name="Hansen E."/>
            <person name="Hardy G."/>
            <person name="Grant M."/>
            <person name="Ganley R.J."/>
            <person name="Williams N.M."/>
        </authorList>
    </citation>
    <scope>NUCLEOTIDE SEQUENCE</scope>
    <source>
        <strain evidence="1">NZFS 2646</strain>
        <strain evidence="2">NZFS 3630</strain>
    </source>
</reference>
<dbReference type="EMBL" id="MBDN02000098">
    <property type="protein sequence ID" value="RLN80783.1"/>
    <property type="molecule type" value="Genomic_DNA"/>
</dbReference>
<comment type="caution">
    <text evidence="3">The sequence shown here is derived from an EMBL/GenBank/DDBJ whole genome shotgun (WGS) entry which is preliminary data.</text>
</comment>
<dbReference type="EMBL" id="JPWV03000153">
    <property type="protein sequence ID" value="KAG2522944.1"/>
    <property type="molecule type" value="Genomic_DNA"/>
</dbReference>